<protein>
    <submittedName>
        <fullName evidence="2">Uncharacterized protein</fullName>
    </submittedName>
</protein>
<dbReference type="RefSeq" id="WP_000654209.1">
    <property type="nucleotide sequence ID" value="NC_011094.1"/>
</dbReference>
<feature type="compositionally biased region" description="Low complexity" evidence="1">
    <location>
        <begin position="252"/>
        <end position="265"/>
    </location>
</feature>
<accession>A0A0N1QZ68</accession>
<proteinExistence type="predicted"/>
<dbReference type="AlphaFoldDB" id="A0A0N1QZ68"/>
<evidence type="ECO:0000313" key="2">
    <source>
        <dbReference type="EMBL" id="ACF91954.1"/>
    </source>
</evidence>
<evidence type="ECO:0000256" key="1">
    <source>
        <dbReference type="SAM" id="MobiDB-lite"/>
    </source>
</evidence>
<dbReference type="Proteomes" id="UP000001865">
    <property type="component" value="Chromosome"/>
</dbReference>
<feature type="region of interest" description="Disordered" evidence="1">
    <location>
        <begin position="252"/>
        <end position="279"/>
    </location>
</feature>
<reference evidence="2 3" key="1">
    <citation type="journal article" date="2011" name="J. Bacteriol.">
        <title>Comparative genomics of 28 Salmonella enterica isolates: evidence for CRISPR-mediated adaptive sublineage evolution.</title>
        <authorList>
            <person name="Fricke W.F."/>
            <person name="Mammel M.K."/>
            <person name="McDermott P.F."/>
            <person name="Tartera C."/>
            <person name="White D.G."/>
            <person name="Leclerc J.E."/>
            <person name="Ravel J."/>
            <person name="Cebula T.A."/>
        </authorList>
    </citation>
    <scope>NUCLEOTIDE SEQUENCE [LARGE SCALE GENOMIC DNA]</scope>
    <source>
        <strain evidence="2 3">CVM19633</strain>
    </source>
</reference>
<gene>
    <name evidence="2" type="ordered locus">SeSA_A0320</name>
</gene>
<dbReference type="HOGENOM" id="CLU_090319_0_0_6"/>
<dbReference type="KEGG" id="sew:SeSA_A0320"/>
<sequence length="279" mass="30657">MKDLWQTALNTQEQNSFAATCKPEDNLLLNGVFLWVETTGAGHAFVSVHMDNSVYLYTYGRYGRTGSSATVGDGILNFFEDEDARSYYRYELYQMEAHVFEINDANPILVREFFEKLWNAAKPPVPTKSMTDRVKLRGRTIDIYDVTGNNCTTHSVEGIKYSGSKIFETKYILPSIQSSFGVSASPQLTVDTEIDFTIPFSLQQYLIEKSSDFSSMSVMNMTSEFRQQYPNIGDKSGAAQGLSAVLMGVGAKSSASSGTSSPYSGGTSGGSLGSSYNDK</sequence>
<dbReference type="EMBL" id="CP001127">
    <property type="protein sequence ID" value="ACF91954.1"/>
    <property type="molecule type" value="Genomic_DNA"/>
</dbReference>
<organism evidence="2 3">
    <name type="scientific">Salmonella schwarzengrund (strain CVM19633)</name>
    <dbReference type="NCBI Taxonomy" id="439843"/>
    <lineage>
        <taxon>Bacteria</taxon>
        <taxon>Pseudomonadati</taxon>
        <taxon>Pseudomonadota</taxon>
        <taxon>Gammaproteobacteria</taxon>
        <taxon>Enterobacterales</taxon>
        <taxon>Enterobacteriaceae</taxon>
        <taxon>Salmonella</taxon>
    </lineage>
</organism>
<name>A0A0N1QZ68_SALSV</name>
<evidence type="ECO:0000313" key="3">
    <source>
        <dbReference type="Proteomes" id="UP000001865"/>
    </source>
</evidence>